<dbReference type="RefSeq" id="WP_282198975.1">
    <property type="nucleotide sequence ID" value="NZ_BOQE01000001.1"/>
</dbReference>
<comment type="caution">
    <text evidence="1">The sequence shown here is derived from an EMBL/GenBank/DDBJ whole genome shotgun (WGS) entry which is preliminary data.</text>
</comment>
<name>A0AAV4LDM3_9BACL</name>
<protein>
    <recommendedName>
        <fullName evidence="3">Transposase</fullName>
    </recommendedName>
</protein>
<sequence>MQGMGPPSGGLFSYWRYHMNNRQSKLARSRIEVVDQETLL</sequence>
<dbReference type="EMBL" id="BOQE01000001">
    <property type="protein sequence ID" value="GIM45804.1"/>
    <property type="molecule type" value="Genomic_DNA"/>
</dbReference>
<dbReference type="AlphaFoldDB" id="A0AAV4LDM3"/>
<evidence type="ECO:0000313" key="1">
    <source>
        <dbReference type="EMBL" id="GIM45804.1"/>
    </source>
</evidence>
<reference evidence="1" key="1">
    <citation type="journal article" date="2023" name="Int. J. Syst. Evol. Microbiol.">
        <title>Collibacillus ludicampi gen. nov., sp. nov., a new soil bacterium of the family Alicyclobacillaceae.</title>
        <authorList>
            <person name="Jojima T."/>
            <person name="Ioku Y."/>
            <person name="Fukuta Y."/>
            <person name="Shirasaka N."/>
            <person name="Matsumura Y."/>
            <person name="Mori M."/>
        </authorList>
    </citation>
    <scope>NUCLEOTIDE SEQUENCE</scope>
    <source>
        <strain evidence="1">TP075</strain>
    </source>
</reference>
<dbReference type="Proteomes" id="UP001057291">
    <property type="component" value="Unassembled WGS sequence"/>
</dbReference>
<organism evidence="1 2">
    <name type="scientific">Collibacillus ludicampi</name>
    <dbReference type="NCBI Taxonomy" id="2771369"/>
    <lineage>
        <taxon>Bacteria</taxon>
        <taxon>Bacillati</taxon>
        <taxon>Bacillota</taxon>
        <taxon>Bacilli</taxon>
        <taxon>Bacillales</taxon>
        <taxon>Alicyclobacillaceae</taxon>
        <taxon>Collibacillus</taxon>
    </lineage>
</organism>
<proteinExistence type="predicted"/>
<evidence type="ECO:0000313" key="2">
    <source>
        <dbReference type="Proteomes" id="UP001057291"/>
    </source>
</evidence>
<evidence type="ECO:0008006" key="3">
    <source>
        <dbReference type="Google" id="ProtNLM"/>
    </source>
</evidence>
<keyword evidence="2" id="KW-1185">Reference proteome</keyword>
<gene>
    <name evidence="1" type="ORF">DNHGIG_13530</name>
</gene>
<accession>A0AAV4LDM3</accession>